<dbReference type="RefSeq" id="WP_004580022.1">
    <property type="nucleotide sequence ID" value="NZ_AP028878.1"/>
</dbReference>
<evidence type="ECO:0000313" key="2">
    <source>
        <dbReference type="Proteomes" id="UP000013165"/>
    </source>
</evidence>
<name>N6WW05_9GAMM</name>
<keyword evidence="2" id="KW-1185">Reference proteome</keyword>
<reference evidence="1 2" key="1">
    <citation type="journal article" date="2013" name="Genome Announc.">
        <title>Genome Sequence of the Polycyclic Aromatic Hydrocarbon-Degrading Bacterium Strain Marinobacter nanhaiticus D15-8WT.</title>
        <authorList>
            <person name="Cui Z."/>
            <person name="Gao W."/>
            <person name="Li Q."/>
            <person name="Xu G."/>
            <person name="Zheng L."/>
        </authorList>
    </citation>
    <scope>NUCLEOTIDE SEQUENCE [LARGE SCALE GENOMIC DNA]</scope>
    <source>
        <strain evidence="1 2">D15-8W</strain>
    </source>
</reference>
<dbReference type="eggNOG" id="ENOG5032ZC9">
    <property type="taxonomic scope" value="Bacteria"/>
</dbReference>
<proteinExistence type="predicted"/>
<protein>
    <submittedName>
        <fullName evidence="1">DUF3301 domain-containing protein</fullName>
    </submittedName>
</protein>
<dbReference type="EMBL" id="APLQ01000011">
    <property type="protein sequence ID" value="ENO15731.1"/>
    <property type="molecule type" value="Genomic_DNA"/>
</dbReference>
<dbReference type="Pfam" id="PF11743">
    <property type="entry name" value="DUF3301"/>
    <property type="match status" value="1"/>
</dbReference>
<dbReference type="OrthoDB" id="5959530at2"/>
<dbReference type="InterPro" id="IPR021732">
    <property type="entry name" value="DUF3301"/>
</dbReference>
<organism evidence="1 2">
    <name type="scientific">Marinobacter nanhaiticus D15-8W</name>
    <dbReference type="NCBI Taxonomy" id="626887"/>
    <lineage>
        <taxon>Bacteria</taxon>
        <taxon>Pseudomonadati</taxon>
        <taxon>Pseudomonadota</taxon>
        <taxon>Gammaproteobacteria</taxon>
        <taxon>Pseudomonadales</taxon>
        <taxon>Marinobacteraceae</taxon>
        <taxon>Marinobacter</taxon>
    </lineage>
</organism>
<dbReference type="STRING" id="626887.J057_10281"/>
<sequence length="109" mass="13059">MTLGQLFLLFLVIFGAWYWWRAKEIKDLVLQAAKQYCKTMDVLLLDDAIYLRGLWFKRDSEGRVRVWRRFLFEFTATGEERYTGRAILLGKRIEHIQLDAHRMPPSNLH</sequence>
<dbReference type="HOGENOM" id="CLU_136199_0_0_6"/>
<dbReference type="Proteomes" id="UP000013165">
    <property type="component" value="Unassembled WGS sequence"/>
</dbReference>
<accession>N6WW05</accession>
<dbReference type="AlphaFoldDB" id="N6WW05"/>
<dbReference type="PATRIC" id="fig|626887.3.peg.2061"/>
<evidence type="ECO:0000313" key="1">
    <source>
        <dbReference type="EMBL" id="ENO15731.1"/>
    </source>
</evidence>
<gene>
    <name evidence="1" type="ORF">J057_10281</name>
</gene>
<comment type="caution">
    <text evidence="1">The sequence shown here is derived from an EMBL/GenBank/DDBJ whole genome shotgun (WGS) entry which is preliminary data.</text>
</comment>